<protein>
    <submittedName>
        <fullName evidence="1">Uncharacterized protein</fullName>
    </submittedName>
</protein>
<evidence type="ECO:0000313" key="1">
    <source>
        <dbReference type="EMBL" id="ABA93463.1"/>
    </source>
</evidence>
<reference evidence="1" key="2">
    <citation type="submission" date="2005-04" db="EMBL/GenBank/DDBJ databases">
        <authorList>
            <person name="Buell C.R."/>
            <person name="Wing R.A."/>
            <person name="McCombie W.A."/>
            <person name="Ouyang S."/>
        </authorList>
    </citation>
    <scope>NUCLEOTIDE SEQUENCE</scope>
</reference>
<reference evidence="1" key="3">
    <citation type="submission" date="2006-01" db="EMBL/GenBank/DDBJ databases">
        <authorList>
            <person name="Buell R."/>
        </authorList>
    </citation>
    <scope>NUCLEOTIDE SEQUENCE</scope>
</reference>
<gene>
    <name evidence="1" type="ordered locus">LOC_Os11g27420</name>
</gene>
<proteinExistence type="predicted"/>
<reference evidence="1" key="1">
    <citation type="journal article" date="2005" name="BMC Biol.">
        <title>The sequence of rice chromosomes 11 and 12, rich in disease resistance genes and recent gene duplications.</title>
        <authorList>
            <consortium name="The rice chromosomes 11 and 12 sequencing consortia"/>
        </authorList>
    </citation>
    <scope>NUCLEOTIDE SEQUENCE [LARGE SCALE GENOMIC DNA]</scope>
</reference>
<sequence length="74" mass="8154">MPYLMRHAAHLTGRMTDGTTIVYPRLVSVSGGSTRRICGISVWLLGWDGMNPFSGVFGSGERWDGPANVEEWGR</sequence>
<dbReference type="AlphaFoldDB" id="Q2R4T0"/>
<accession>Q2R4T0</accession>
<organism evidence="1">
    <name type="scientific">Oryza sativa subsp. japonica</name>
    <name type="common">Rice</name>
    <dbReference type="NCBI Taxonomy" id="39947"/>
    <lineage>
        <taxon>Eukaryota</taxon>
        <taxon>Viridiplantae</taxon>
        <taxon>Streptophyta</taxon>
        <taxon>Embryophyta</taxon>
        <taxon>Tracheophyta</taxon>
        <taxon>Spermatophyta</taxon>
        <taxon>Magnoliopsida</taxon>
        <taxon>Liliopsida</taxon>
        <taxon>Poales</taxon>
        <taxon>Poaceae</taxon>
        <taxon>BOP clade</taxon>
        <taxon>Oryzoideae</taxon>
        <taxon>Oryzeae</taxon>
        <taxon>Oryzinae</taxon>
        <taxon>Oryza</taxon>
        <taxon>Oryza sativa</taxon>
    </lineage>
</organism>
<name>Q2R4T0_ORYSJ</name>
<dbReference type="EMBL" id="DP000010">
    <property type="protein sequence ID" value="ABA93463.1"/>
    <property type="molecule type" value="Genomic_DNA"/>
</dbReference>